<accession>A0A919SER2</accession>
<evidence type="ECO:0000313" key="2">
    <source>
        <dbReference type="EMBL" id="GIM70430.1"/>
    </source>
</evidence>
<proteinExistence type="predicted"/>
<sequence>MHRRLPVLAALSTAFFAHGAAVVVAPAVAAAPAPVCGSVIADWETLGLAALYTGRATGQLTAGDVGIVLVAGRGTTTAADNTSLNLTAAEARIAGYRYANQPVLLIHGADVDWSLRLPVCADRLAPARVTAAQVDIQPSGQGAPAATGGVTRRL</sequence>
<organism evidence="2 3">
    <name type="scientific">Winogradskya consettensis</name>
    <dbReference type="NCBI Taxonomy" id="113560"/>
    <lineage>
        <taxon>Bacteria</taxon>
        <taxon>Bacillati</taxon>
        <taxon>Actinomycetota</taxon>
        <taxon>Actinomycetes</taxon>
        <taxon>Micromonosporales</taxon>
        <taxon>Micromonosporaceae</taxon>
        <taxon>Winogradskya</taxon>
    </lineage>
</organism>
<feature type="chain" id="PRO_5038657056" evidence="1">
    <location>
        <begin position="20"/>
        <end position="154"/>
    </location>
</feature>
<dbReference type="EMBL" id="BOQP01000008">
    <property type="protein sequence ID" value="GIM70430.1"/>
    <property type="molecule type" value="Genomic_DNA"/>
</dbReference>
<dbReference type="Proteomes" id="UP000680865">
    <property type="component" value="Unassembled WGS sequence"/>
</dbReference>
<evidence type="ECO:0000313" key="3">
    <source>
        <dbReference type="Proteomes" id="UP000680865"/>
    </source>
</evidence>
<keyword evidence="1" id="KW-0732">Signal</keyword>
<protein>
    <submittedName>
        <fullName evidence="2">Uncharacterized protein</fullName>
    </submittedName>
</protein>
<dbReference type="AlphaFoldDB" id="A0A919SER2"/>
<comment type="caution">
    <text evidence="2">The sequence shown here is derived from an EMBL/GenBank/DDBJ whole genome shotgun (WGS) entry which is preliminary data.</text>
</comment>
<keyword evidence="3" id="KW-1185">Reference proteome</keyword>
<reference evidence="2" key="1">
    <citation type="submission" date="2021-03" db="EMBL/GenBank/DDBJ databases">
        <title>Whole genome shotgun sequence of Actinoplanes consettensis NBRC 14913.</title>
        <authorList>
            <person name="Komaki H."/>
            <person name="Tamura T."/>
        </authorList>
    </citation>
    <scope>NUCLEOTIDE SEQUENCE</scope>
    <source>
        <strain evidence="2">NBRC 14913</strain>
    </source>
</reference>
<evidence type="ECO:0000256" key="1">
    <source>
        <dbReference type="SAM" id="SignalP"/>
    </source>
</evidence>
<name>A0A919SER2_9ACTN</name>
<feature type="signal peptide" evidence="1">
    <location>
        <begin position="1"/>
        <end position="19"/>
    </location>
</feature>
<gene>
    <name evidence="2" type="ORF">Aco04nite_20260</name>
</gene>
<dbReference type="RefSeq" id="WP_212996924.1">
    <property type="nucleotide sequence ID" value="NZ_BAAATW010000003.1"/>
</dbReference>